<evidence type="ECO:0000313" key="3">
    <source>
        <dbReference type="EMBL" id="EUJ26551.1"/>
    </source>
</evidence>
<dbReference type="AlphaFoldDB" id="A0A829R4V2"/>
<evidence type="ECO:0000256" key="1">
    <source>
        <dbReference type="ARBA" id="ARBA00007430"/>
    </source>
</evidence>
<feature type="domain" description="Polysaccharide biosynthesis protein CapD-like" evidence="2">
    <location>
        <begin position="1"/>
        <end position="113"/>
    </location>
</feature>
<dbReference type="Gene3D" id="3.40.50.720">
    <property type="entry name" value="NAD(P)-binding Rossmann-like Domain"/>
    <property type="match status" value="1"/>
</dbReference>
<dbReference type="InterPro" id="IPR003869">
    <property type="entry name" value="Polysac_CapD-like"/>
</dbReference>
<dbReference type="SUPFAM" id="SSF51735">
    <property type="entry name" value="NAD(P)-binding Rossmann-fold domains"/>
    <property type="match status" value="1"/>
</dbReference>
<dbReference type="InterPro" id="IPR036291">
    <property type="entry name" value="NAD(P)-bd_dom_sf"/>
</dbReference>
<evidence type="ECO:0000259" key="2">
    <source>
        <dbReference type="Pfam" id="PF02719"/>
    </source>
</evidence>
<name>A0A829R4V2_LISGR</name>
<dbReference type="EMBL" id="AODG01000016">
    <property type="protein sequence ID" value="EUJ26551.1"/>
    <property type="molecule type" value="Genomic_DNA"/>
</dbReference>
<organism evidence="3 4">
    <name type="scientific">Listeria grayi FSL F6-1183</name>
    <dbReference type="NCBI Taxonomy" id="1265827"/>
    <lineage>
        <taxon>Bacteria</taxon>
        <taxon>Bacillati</taxon>
        <taxon>Bacillota</taxon>
        <taxon>Bacilli</taxon>
        <taxon>Bacillales</taxon>
        <taxon>Listeriaceae</taxon>
        <taxon>Listeria</taxon>
    </lineage>
</organism>
<comment type="caution">
    <text evidence="3">The sequence shown here is derived from an EMBL/GenBank/DDBJ whole genome shotgun (WGS) entry which is preliminary data.</text>
</comment>
<accession>A0A829R4V2</accession>
<dbReference type="Proteomes" id="UP000019251">
    <property type="component" value="Unassembled WGS sequence"/>
</dbReference>
<protein>
    <submittedName>
        <fullName evidence="3">Polysaccharide biosynthesis protein CapD</fullName>
    </submittedName>
</protein>
<dbReference type="InterPro" id="IPR051203">
    <property type="entry name" value="Polysaccharide_Synthase-Rel"/>
</dbReference>
<dbReference type="Pfam" id="PF02719">
    <property type="entry name" value="Polysacc_synt_2"/>
    <property type="match status" value="1"/>
</dbReference>
<evidence type="ECO:0000313" key="4">
    <source>
        <dbReference type="Proteomes" id="UP000019251"/>
    </source>
</evidence>
<comment type="similarity">
    <text evidence="1">Belongs to the polysaccharide synthase family.</text>
</comment>
<reference evidence="3 4" key="1">
    <citation type="submission" date="2012-12" db="EMBL/GenBank/DDBJ databases">
        <title>Novel taxa of Listeriaceae from agricultural environments in the United States.</title>
        <authorList>
            <person name="den Bakker H.C."/>
            <person name="Allred A."/>
            <person name="Warchocki S."/>
            <person name="Wright E.M."/>
            <person name="Burrell A."/>
            <person name="Nightingale K.K."/>
            <person name="Kephart D."/>
            <person name="Wiedmann M."/>
        </authorList>
    </citation>
    <scope>NUCLEOTIDE SEQUENCE [LARGE SCALE GENOMIC DNA]</scope>
    <source>
        <strain evidence="3 4">FSL F6-1183</strain>
    </source>
</reference>
<gene>
    <name evidence="3" type="ORF">LMUR_12949</name>
</gene>
<proteinExistence type="inferred from homology"/>
<sequence length="119" mass="13374">MLGHGENSIYEIQQCLNEMHFLNTIPVIADIQDEKRMQEVFLKFKPEIVYHAAAHKHVPLMEGNVKEAIKNNIIGTKNMVNISAEANVERFIMISTDKTVAPTSVMGATKKSCRVDCSK</sequence>
<dbReference type="PANTHER" id="PTHR43318:SF1">
    <property type="entry name" value="POLYSACCHARIDE BIOSYNTHESIS PROTEIN EPSC-RELATED"/>
    <property type="match status" value="1"/>
</dbReference>
<dbReference type="PANTHER" id="PTHR43318">
    <property type="entry name" value="UDP-N-ACETYLGLUCOSAMINE 4,6-DEHYDRATASE"/>
    <property type="match status" value="1"/>
</dbReference>